<evidence type="ECO:0000313" key="3">
    <source>
        <dbReference type="Proteomes" id="UP000631535"/>
    </source>
</evidence>
<feature type="repeat" description="ANK" evidence="1">
    <location>
        <begin position="31"/>
        <end position="67"/>
    </location>
</feature>
<sequence length="194" mass="20846">MHSLARTARRGTYEEFLSRYEPGAARAADSTGRTLLHAALANGDLHARVAIAVRLLDDGADAAALSGAEGFTTLHVLLGRGKHDFPGEAPLLERLLDGGADVNRAVERFGTPLHTAARQFAFTDAALAPFYDVLFARPDLGRVSKSRLGHATLRHALDLAGADGRPPYLDTARQMLPLRAGLVARIEEYLGVDR</sequence>
<name>A0ABQ2MT48_9ACTN</name>
<dbReference type="InterPro" id="IPR036770">
    <property type="entry name" value="Ankyrin_rpt-contain_sf"/>
</dbReference>
<keyword evidence="1" id="KW-0040">ANK repeat</keyword>
<dbReference type="Gene3D" id="1.25.40.20">
    <property type="entry name" value="Ankyrin repeat-containing domain"/>
    <property type="match status" value="1"/>
</dbReference>
<dbReference type="SUPFAM" id="SSF48403">
    <property type="entry name" value="Ankyrin repeat"/>
    <property type="match status" value="1"/>
</dbReference>
<dbReference type="InterPro" id="IPR002110">
    <property type="entry name" value="Ankyrin_rpt"/>
</dbReference>
<dbReference type="PROSITE" id="PS50088">
    <property type="entry name" value="ANK_REPEAT"/>
    <property type="match status" value="2"/>
</dbReference>
<protein>
    <recommendedName>
        <fullName evidence="4">Ankyrin repeat domain-containing protein</fullName>
    </recommendedName>
</protein>
<dbReference type="PROSITE" id="PS50297">
    <property type="entry name" value="ANK_REP_REGION"/>
    <property type="match status" value="2"/>
</dbReference>
<dbReference type="EMBL" id="BMMP01000024">
    <property type="protein sequence ID" value="GGO57470.1"/>
    <property type="molecule type" value="Genomic_DNA"/>
</dbReference>
<comment type="caution">
    <text evidence="2">The sequence shown here is derived from an EMBL/GenBank/DDBJ whole genome shotgun (WGS) entry which is preliminary data.</text>
</comment>
<evidence type="ECO:0000256" key="1">
    <source>
        <dbReference type="PROSITE-ProRule" id="PRU00023"/>
    </source>
</evidence>
<evidence type="ECO:0008006" key="4">
    <source>
        <dbReference type="Google" id="ProtNLM"/>
    </source>
</evidence>
<dbReference type="Proteomes" id="UP000631535">
    <property type="component" value="Unassembled WGS sequence"/>
</dbReference>
<proteinExistence type="predicted"/>
<feature type="repeat" description="ANK" evidence="1">
    <location>
        <begin position="69"/>
        <end position="107"/>
    </location>
</feature>
<evidence type="ECO:0000313" key="2">
    <source>
        <dbReference type="EMBL" id="GGO57470.1"/>
    </source>
</evidence>
<keyword evidence="3" id="KW-1185">Reference proteome</keyword>
<organism evidence="2 3">
    <name type="scientific">Streptomyces daqingensis</name>
    <dbReference type="NCBI Taxonomy" id="1472640"/>
    <lineage>
        <taxon>Bacteria</taxon>
        <taxon>Bacillati</taxon>
        <taxon>Actinomycetota</taxon>
        <taxon>Actinomycetes</taxon>
        <taxon>Kitasatosporales</taxon>
        <taxon>Streptomycetaceae</taxon>
        <taxon>Streptomyces</taxon>
    </lineage>
</organism>
<reference evidence="3" key="1">
    <citation type="journal article" date="2019" name="Int. J. Syst. Evol. Microbiol.">
        <title>The Global Catalogue of Microorganisms (GCM) 10K type strain sequencing project: providing services to taxonomists for standard genome sequencing and annotation.</title>
        <authorList>
            <consortium name="The Broad Institute Genomics Platform"/>
            <consortium name="The Broad Institute Genome Sequencing Center for Infectious Disease"/>
            <person name="Wu L."/>
            <person name="Ma J."/>
        </authorList>
    </citation>
    <scope>NUCLEOTIDE SEQUENCE [LARGE SCALE GENOMIC DNA]</scope>
    <source>
        <strain evidence="3">CGMCC 4.7178</strain>
    </source>
</reference>
<accession>A0ABQ2MT48</accession>
<dbReference type="RefSeq" id="WP_189039753.1">
    <property type="nucleotide sequence ID" value="NZ_BMMP01000024.1"/>
</dbReference>
<gene>
    <name evidence="2" type="ORF">GCM10012287_53430</name>
</gene>